<dbReference type="EMBL" id="LAZR01061989">
    <property type="protein sequence ID" value="KKK62444.1"/>
    <property type="molecule type" value="Genomic_DNA"/>
</dbReference>
<feature type="domain" description="SHOCT" evidence="2">
    <location>
        <begin position="86"/>
        <end position="108"/>
    </location>
</feature>
<feature type="transmembrane region" description="Helical" evidence="1">
    <location>
        <begin position="40"/>
        <end position="65"/>
    </location>
</feature>
<comment type="caution">
    <text evidence="3">The sequence shown here is derived from an EMBL/GenBank/DDBJ whole genome shotgun (WGS) entry which is preliminary data.</text>
</comment>
<feature type="non-terminal residue" evidence="3">
    <location>
        <position position="109"/>
    </location>
</feature>
<dbReference type="InterPro" id="IPR018649">
    <property type="entry name" value="SHOCT"/>
</dbReference>
<dbReference type="Pfam" id="PF09851">
    <property type="entry name" value="SHOCT"/>
    <property type="match status" value="1"/>
</dbReference>
<dbReference type="AlphaFoldDB" id="A0A0F8Z7S3"/>
<evidence type="ECO:0000259" key="2">
    <source>
        <dbReference type="Pfam" id="PF09851"/>
    </source>
</evidence>
<organism evidence="3">
    <name type="scientific">marine sediment metagenome</name>
    <dbReference type="NCBI Taxonomy" id="412755"/>
    <lineage>
        <taxon>unclassified sequences</taxon>
        <taxon>metagenomes</taxon>
        <taxon>ecological metagenomes</taxon>
    </lineage>
</organism>
<reference evidence="3" key="1">
    <citation type="journal article" date="2015" name="Nature">
        <title>Complex archaea that bridge the gap between prokaryotes and eukaryotes.</title>
        <authorList>
            <person name="Spang A."/>
            <person name="Saw J.H."/>
            <person name="Jorgensen S.L."/>
            <person name="Zaremba-Niedzwiedzka K."/>
            <person name="Martijn J."/>
            <person name="Lind A.E."/>
            <person name="van Eijk R."/>
            <person name="Schleper C."/>
            <person name="Guy L."/>
            <person name="Ettema T.J."/>
        </authorList>
    </citation>
    <scope>NUCLEOTIDE SEQUENCE</scope>
</reference>
<proteinExistence type="predicted"/>
<accession>A0A0F8Z7S3</accession>
<evidence type="ECO:0000313" key="3">
    <source>
        <dbReference type="EMBL" id="KKK62444.1"/>
    </source>
</evidence>
<evidence type="ECO:0000256" key="1">
    <source>
        <dbReference type="SAM" id="Phobius"/>
    </source>
</evidence>
<gene>
    <name evidence="3" type="ORF">LCGC14_3004280</name>
</gene>
<name>A0A0F8Z7S3_9ZZZZ</name>
<keyword evidence="1" id="KW-0812">Transmembrane</keyword>
<sequence length="109" mass="11947">MKRMKIGLPAIASAMASLPTLAQASTDRSLYWDYGGDWGWGHMISGSLMMILFWGGLIVLIVLAVRWAGSGASQGGASPSSTKRGLDTLRERFARGEIDKNEFDERKRL</sequence>
<protein>
    <recommendedName>
        <fullName evidence="2">SHOCT domain-containing protein</fullName>
    </recommendedName>
</protein>
<keyword evidence="1" id="KW-0472">Membrane</keyword>
<keyword evidence="1" id="KW-1133">Transmembrane helix</keyword>